<dbReference type="EMBL" id="ASPP01007394">
    <property type="protein sequence ID" value="ETO27214.1"/>
    <property type="molecule type" value="Genomic_DNA"/>
</dbReference>
<dbReference type="InterPro" id="IPR013176">
    <property type="entry name" value="Ccz1"/>
</dbReference>
<evidence type="ECO:0000259" key="4">
    <source>
        <dbReference type="Pfam" id="PF19031"/>
    </source>
</evidence>
<dbReference type="GO" id="GO:0016192">
    <property type="term" value="P:vesicle-mediated transport"/>
    <property type="evidence" value="ECO:0007669"/>
    <property type="project" value="InterPro"/>
</dbReference>
<sequence length="215" mass="24857">MQKRIQALTCFFVFNPTLGDEMHEEERILYFYPTAKHMPVQIQSNFIGLVSGLVNFSNFGLCIYWVDLNRDFSHLPANSLHTEHHRFSFCEVEKDIWFALALKNPRYDNTYDLSSTGVGGQSQTGSNANAETKGNNTGNEHENTGGQAKKNPYDKKRVLEDRNCERELDELYSEEYMEEDWKTRYCALSLRLLIPHLCFFMEQSITSLQPSAMMA</sequence>
<keyword evidence="6" id="KW-1185">Reference proteome</keyword>
<evidence type="ECO:0000313" key="6">
    <source>
        <dbReference type="Proteomes" id="UP000023152"/>
    </source>
</evidence>
<dbReference type="InterPro" id="IPR043987">
    <property type="entry name" value="CCZ1/INTU/HSP4_longin_1"/>
</dbReference>
<evidence type="ECO:0000313" key="5">
    <source>
        <dbReference type="EMBL" id="ETO27214.1"/>
    </source>
</evidence>
<evidence type="ECO:0000256" key="3">
    <source>
        <dbReference type="SAM" id="Phobius"/>
    </source>
</evidence>
<keyword evidence="3" id="KW-1133">Transmembrane helix</keyword>
<dbReference type="AlphaFoldDB" id="X6NNB6"/>
<evidence type="ECO:0000256" key="2">
    <source>
        <dbReference type="SAM" id="MobiDB-lite"/>
    </source>
</evidence>
<keyword evidence="3" id="KW-0472">Membrane</keyword>
<dbReference type="GO" id="GO:0035658">
    <property type="term" value="C:Mon1-Ccz1 complex"/>
    <property type="evidence" value="ECO:0007669"/>
    <property type="project" value="InterPro"/>
</dbReference>
<protein>
    <recommendedName>
        <fullName evidence="4">CCZ1/INTU/HSP4 first Longin domain-containing protein</fullName>
    </recommendedName>
</protein>
<proteinExistence type="inferred from homology"/>
<feature type="domain" description="CCZ1/INTU/HSP4 first Longin" evidence="4">
    <location>
        <begin position="9"/>
        <end position="106"/>
    </location>
</feature>
<comment type="similarity">
    <text evidence="1">Belongs to the CCZ1 family.</text>
</comment>
<name>X6NNB6_RETFI</name>
<feature type="compositionally biased region" description="Low complexity" evidence="2">
    <location>
        <begin position="123"/>
        <end position="138"/>
    </location>
</feature>
<feature type="region of interest" description="Disordered" evidence="2">
    <location>
        <begin position="114"/>
        <end position="154"/>
    </location>
</feature>
<reference evidence="5 6" key="1">
    <citation type="journal article" date="2013" name="Curr. Biol.">
        <title>The Genome of the Foraminiferan Reticulomyxa filosa.</title>
        <authorList>
            <person name="Glockner G."/>
            <person name="Hulsmann N."/>
            <person name="Schleicher M."/>
            <person name="Noegel A.A."/>
            <person name="Eichinger L."/>
            <person name="Gallinger C."/>
            <person name="Pawlowski J."/>
            <person name="Sierra R."/>
            <person name="Euteneuer U."/>
            <person name="Pillet L."/>
            <person name="Moustafa A."/>
            <person name="Platzer M."/>
            <person name="Groth M."/>
            <person name="Szafranski K."/>
            <person name="Schliwa M."/>
        </authorList>
    </citation>
    <scope>NUCLEOTIDE SEQUENCE [LARGE SCALE GENOMIC DNA]</scope>
</reference>
<gene>
    <name evidence="5" type="ORF">RFI_09920</name>
</gene>
<organism evidence="5 6">
    <name type="scientific">Reticulomyxa filosa</name>
    <dbReference type="NCBI Taxonomy" id="46433"/>
    <lineage>
        <taxon>Eukaryota</taxon>
        <taxon>Sar</taxon>
        <taxon>Rhizaria</taxon>
        <taxon>Retaria</taxon>
        <taxon>Foraminifera</taxon>
        <taxon>Monothalamids</taxon>
        <taxon>Reticulomyxidae</taxon>
        <taxon>Reticulomyxa</taxon>
    </lineage>
</organism>
<keyword evidence="3" id="KW-0812">Transmembrane</keyword>
<dbReference type="PANTHER" id="PTHR13056:SF0">
    <property type="entry name" value="VACUOLAR FUSION PROTEIN CCZ1 HOMOLOG-RELATED"/>
    <property type="match status" value="1"/>
</dbReference>
<comment type="caution">
    <text evidence="5">The sequence shown here is derived from an EMBL/GenBank/DDBJ whole genome shotgun (WGS) entry which is preliminary data.</text>
</comment>
<feature type="transmembrane region" description="Helical" evidence="3">
    <location>
        <begin position="46"/>
        <end position="66"/>
    </location>
</feature>
<accession>X6NNB6</accession>
<dbReference type="Pfam" id="PF19031">
    <property type="entry name" value="Intu_longin_1"/>
    <property type="match status" value="1"/>
</dbReference>
<dbReference type="Proteomes" id="UP000023152">
    <property type="component" value="Unassembled WGS sequence"/>
</dbReference>
<dbReference type="PANTHER" id="PTHR13056">
    <property type="entry name" value="VACUOLAR FUSION PROTEIN CCZ1 HOMOLOG-RELATED"/>
    <property type="match status" value="1"/>
</dbReference>
<evidence type="ECO:0000256" key="1">
    <source>
        <dbReference type="ARBA" id="ARBA00005352"/>
    </source>
</evidence>